<dbReference type="EMBL" id="BK015396">
    <property type="protein sequence ID" value="DAE04893.1"/>
    <property type="molecule type" value="Genomic_DNA"/>
</dbReference>
<organism evidence="1">
    <name type="scientific">Siphoviridae sp. ctPxx43</name>
    <dbReference type="NCBI Taxonomy" id="2825489"/>
    <lineage>
        <taxon>Viruses</taxon>
        <taxon>Duplodnaviria</taxon>
        <taxon>Heunggongvirae</taxon>
        <taxon>Uroviricota</taxon>
        <taxon>Caudoviricetes</taxon>
    </lineage>
</organism>
<reference evidence="1" key="1">
    <citation type="journal article" date="2021" name="Proc. Natl. Acad. Sci. U.S.A.">
        <title>A Catalog of Tens of Thousands of Viruses from Human Metagenomes Reveals Hidden Associations with Chronic Diseases.</title>
        <authorList>
            <person name="Tisza M.J."/>
            <person name="Buck C.B."/>
        </authorList>
    </citation>
    <scope>NUCLEOTIDE SEQUENCE</scope>
    <source>
        <strain evidence="1">CtPxx43</strain>
    </source>
</reference>
<name>A0A8S5PE60_9CAUD</name>
<protein>
    <submittedName>
        <fullName evidence="1">Uncharacterized protein</fullName>
    </submittedName>
</protein>
<evidence type="ECO:0000313" key="1">
    <source>
        <dbReference type="EMBL" id="DAE04893.1"/>
    </source>
</evidence>
<sequence>MLIKHSFNFLFCRQVLAVGIQFDMDFIDFVIDPAVSGEVVTVRNQITNKRRIRAFSLCKMVIRKGKSDFFKNCCYFLHCLSSQCLFHLGLQGLHRFFFGRRNMRSCGNSTTAALGMTMLQKVGDLIAVFGMHYHIQRTGGFLYRFDRPALCIFAGVLWSSLRNFILYRFTRLLYRFFQIISCKVCIFLQAFHNGRCHAGNRDSV</sequence>
<proteinExistence type="predicted"/>
<accession>A0A8S5PE60</accession>